<feature type="domain" description="UspA" evidence="4">
    <location>
        <begin position="41"/>
        <end position="182"/>
    </location>
</feature>
<dbReference type="NCBIfam" id="NF011581">
    <property type="entry name" value="PRK15005.1"/>
    <property type="match status" value="1"/>
</dbReference>
<dbReference type="InterPro" id="IPR014729">
    <property type="entry name" value="Rossmann-like_a/b/a_fold"/>
</dbReference>
<dbReference type="InterPro" id="IPR006016">
    <property type="entry name" value="UspA"/>
</dbReference>
<dbReference type="Proteomes" id="UP000003880">
    <property type="component" value="Unassembled WGS sequence"/>
</dbReference>
<comment type="subunit">
    <text evidence="2">Homodimer.</text>
</comment>
<proteinExistence type="inferred from homology"/>
<reference evidence="5 6" key="1">
    <citation type="submission" date="2010-02" db="EMBL/GenBank/DDBJ databases">
        <authorList>
            <person name="Weinstock G."/>
            <person name="Sodergren E."/>
            <person name="Clifton S."/>
            <person name="Fulton L."/>
            <person name="Fulton B."/>
            <person name="Courtney L."/>
            <person name="Fronick C."/>
            <person name="Harrison M."/>
            <person name="Strong C."/>
            <person name="Farmer C."/>
            <person name="Delahaunty K."/>
            <person name="Markovic C."/>
            <person name="Hall O."/>
            <person name="Minx P."/>
            <person name="Tomlinson C."/>
            <person name="Mitreva M."/>
            <person name="Nelson J."/>
            <person name="Hou S."/>
            <person name="Wollam A."/>
            <person name="Pepin K.H."/>
            <person name="Johnson M."/>
            <person name="Bhonagiri V."/>
            <person name="Zhang X."/>
            <person name="Suruliraj S."/>
            <person name="Warren W."/>
            <person name="Chinwalla A."/>
            <person name="Mardis E.R."/>
            <person name="Wilson R.K."/>
        </authorList>
    </citation>
    <scope>NUCLEOTIDE SEQUENCE [LARGE SCALE GENOMIC DNA]</scope>
    <source>
        <strain evidence="5 6">ATCC 29220</strain>
    </source>
</reference>
<dbReference type="CDD" id="cd00293">
    <property type="entry name" value="USP-like"/>
    <property type="match status" value="1"/>
</dbReference>
<accession>D4BCS6</accession>
<dbReference type="AlphaFoldDB" id="D4BCS6"/>
<name>D4BCS6_9ENTR</name>
<dbReference type="SUPFAM" id="SSF52402">
    <property type="entry name" value="Adenine nucleotide alpha hydrolases-like"/>
    <property type="match status" value="1"/>
</dbReference>
<evidence type="ECO:0000256" key="2">
    <source>
        <dbReference type="ARBA" id="ARBA00011738"/>
    </source>
</evidence>
<evidence type="ECO:0000256" key="1">
    <source>
        <dbReference type="ARBA" id="ARBA00008791"/>
    </source>
</evidence>
<protein>
    <recommendedName>
        <fullName evidence="3">Universal stress protein F</fullName>
    </recommendedName>
</protein>
<dbReference type="Pfam" id="PF00582">
    <property type="entry name" value="Usp"/>
    <property type="match status" value="1"/>
</dbReference>
<gene>
    <name evidence="5" type="ORF">CIT292_08290</name>
</gene>
<dbReference type="Gene3D" id="3.40.50.620">
    <property type="entry name" value="HUPs"/>
    <property type="match status" value="1"/>
</dbReference>
<evidence type="ECO:0000313" key="5">
    <source>
        <dbReference type="EMBL" id="EFE08412.1"/>
    </source>
</evidence>
<dbReference type="HOGENOM" id="CLU_049301_12_0_6"/>
<sequence>MRFAFIIDDAYARNLDLVTYYTKTTLGTLWGEVNKQEVVNMYRSILVPIDISEADLTRHVVPQVQAHAKTAKVHFLAVIPTVPFYASLGLAYSSEFPDRSGLQAKASEKLEEIVKQFNIPAGRSQTHVVYGPPKDQILKLAEAVDAELIIIASHKPGFSTYLLGSTASAVVRHAKCPVLVVR</sequence>
<dbReference type="eggNOG" id="COG0589">
    <property type="taxonomic scope" value="Bacteria"/>
</dbReference>
<dbReference type="InterPro" id="IPR006015">
    <property type="entry name" value="Universal_stress_UspA"/>
</dbReference>
<organism evidence="5 6">
    <name type="scientific">Citrobacter youngae ATCC 29220</name>
    <dbReference type="NCBI Taxonomy" id="500640"/>
    <lineage>
        <taxon>Bacteria</taxon>
        <taxon>Pseudomonadati</taxon>
        <taxon>Pseudomonadota</taxon>
        <taxon>Gammaproteobacteria</taxon>
        <taxon>Enterobacterales</taxon>
        <taxon>Enterobacteriaceae</taxon>
        <taxon>Citrobacter</taxon>
        <taxon>Citrobacter freundii complex</taxon>
    </lineage>
</organism>
<evidence type="ECO:0000259" key="4">
    <source>
        <dbReference type="Pfam" id="PF00582"/>
    </source>
</evidence>
<dbReference type="EMBL" id="ABWL02000008">
    <property type="protein sequence ID" value="EFE08412.1"/>
    <property type="molecule type" value="Genomic_DNA"/>
</dbReference>
<comment type="similarity">
    <text evidence="1">Belongs to the universal stress protein A family.</text>
</comment>
<comment type="caution">
    <text evidence="5">The sequence shown here is derived from an EMBL/GenBank/DDBJ whole genome shotgun (WGS) entry which is preliminary data.</text>
</comment>
<dbReference type="PANTHER" id="PTHR46268:SF18">
    <property type="entry name" value="UNIVERSAL STRESS PROTEIN F"/>
    <property type="match status" value="1"/>
</dbReference>
<dbReference type="PRINTS" id="PR01438">
    <property type="entry name" value="UNVRSLSTRESS"/>
</dbReference>
<evidence type="ECO:0000256" key="3">
    <source>
        <dbReference type="ARBA" id="ARBA00040934"/>
    </source>
</evidence>
<dbReference type="PANTHER" id="PTHR46268">
    <property type="entry name" value="STRESS RESPONSE PROTEIN NHAX"/>
    <property type="match status" value="1"/>
</dbReference>
<evidence type="ECO:0000313" key="6">
    <source>
        <dbReference type="Proteomes" id="UP000003880"/>
    </source>
</evidence>